<gene>
    <name evidence="2" type="ORF">PIB30_030614</name>
</gene>
<reference evidence="2 3" key="1">
    <citation type="journal article" date="2023" name="Plants (Basel)">
        <title>Bridging the Gap: Combining Genomics and Transcriptomics Approaches to Understand Stylosanthes scabra, an Orphan Legume from the Brazilian Caatinga.</title>
        <authorList>
            <person name="Ferreira-Neto J.R.C."/>
            <person name="da Silva M.D."/>
            <person name="Binneck E."/>
            <person name="de Melo N.F."/>
            <person name="da Silva R.H."/>
            <person name="de Melo A.L.T.M."/>
            <person name="Pandolfi V."/>
            <person name="Bustamante F.O."/>
            <person name="Brasileiro-Vidal A.C."/>
            <person name="Benko-Iseppon A.M."/>
        </authorList>
    </citation>
    <scope>NUCLEOTIDE SEQUENCE [LARGE SCALE GENOMIC DNA]</scope>
    <source>
        <tissue evidence="2">Leaves</tissue>
    </source>
</reference>
<dbReference type="Proteomes" id="UP001341840">
    <property type="component" value="Unassembled WGS sequence"/>
</dbReference>
<proteinExistence type="predicted"/>
<name>A0ABU6XA16_9FABA</name>
<protein>
    <submittedName>
        <fullName evidence="2">Uncharacterized protein</fullName>
    </submittedName>
</protein>
<evidence type="ECO:0000313" key="3">
    <source>
        <dbReference type="Proteomes" id="UP001341840"/>
    </source>
</evidence>
<feature type="region of interest" description="Disordered" evidence="1">
    <location>
        <begin position="139"/>
        <end position="158"/>
    </location>
</feature>
<comment type="caution">
    <text evidence="2">The sequence shown here is derived from an EMBL/GenBank/DDBJ whole genome shotgun (WGS) entry which is preliminary data.</text>
</comment>
<organism evidence="2 3">
    <name type="scientific">Stylosanthes scabra</name>
    <dbReference type="NCBI Taxonomy" id="79078"/>
    <lineage>
        <taxon>Eukaryota</taxon>
        <taxon>Viridiplantae</taxon>
        <taxon>Streptophyta</taxon>
        <taxon>Embryophyta</taxon>
        <taxon>Tracheophyta</taxon>
        <taxon>Spermatophyta</taxon>
        <taxon>Magnoliopsida</taxon>
        <taxon>eudicotyledons</taxon>
        <taxon>Gunneridae</taxon>
        <taxon>Pentapetalae</taxon>
        <taxon>rosids</taxon>
        <taxon>fabids</taxon>
        <taxon>Fabales</taxon>
        <taxon>Fabaceae</taxon>
        <taxon>Papilionoideae</taxon>
        <taxon>50 kb inversion clade</taxon>
        <taxon>dalbergioids sensu lato</taxon>
        <taxon>Dalbergieae</taxon>
        <taxon>Pterocarpus clade</taxon>
        <taxon>Stylosanthes</taxon>
    </lineage>
</organism>
<feature type="compositionally biased region" description="Acidic residues" evidence="1">
    <location>
        <begin position="139"/>
        <end position="148"/>
    </location>
</feature>
<accession>A0ABU6XA16</accession>
<evidence type="ECO:0000256" key="1">
    <source>
        <dbReference type="SAM" id="MobiDB-lite"/>
    </source>
</evidence>
<sequence length="246" mass="27198">MAQKLFYFVVYTNGVIIQRENGVSFESNAPVMFRNTCVSTLRELKAVGRSAIWHIDFRRLMRIIDWSTDLLGLARTTIYGLPSRCIGGLCKTGSWSFMPSCVRFEVPVAFVHLFLPVAPAPIHVVASGNVAMVDYNSGEDSDYEEESSCDNTKGDEAVPNTPTVGGPRLVFPASPPIHDLAEVGELSSWWGTRCETKRREVRKIGSPHTCLAPIMTEDHSQLDSTLMTNVVLPLVKKNPSVSILLL</sequence>
<keyword evidence="3" id="KW-1185">Reference proteome</keyword>
<evidence type="ECO:0000313" key="2">
    <source>
        <dbReference type="EMBL" id="MED6194661.1"/>
    </source>
</evidence>
<dbReference type="EMBL" id="JASCZI010211577">
    <property type="protein sequence ID" value="MED6194661.1"/>
    <property type="molecule type" value="Genomic_DNA"/>
</dbReference>